<sequence>MKILKVGDKAKAACETCQAFTGITYQLRDVPFSDGSGLTKNILAGVCDVCGAVTVIPHQSTPAICSTLERQRKAVESRLPAHMLDILNLVSVEVGGNAALVPQIVKFYLHALSNHTLSPVGLGHYLSTDLASGKAEKRLSLKGRYVAADIEALKQLTSLPSTTDVVKSVVLKINDDILVQHKEESIRYLSNLVAAAA</sequence>
<protein>
    <submittedName>
        <fullName evidence="2">Uncharacterized protein</fullName>
    </submittedName>
</protein>
<reference evidence="1 3" key="1">
    <citation type="submission" date="2021-03" db="EMBL/GenBank/DDBJ databases">
        <title>Draft genome and methylome analysis of Thiotrix fructosivoruns ATCC 49748.</title>
        <authorList>
            <person name="Fomenkov A."/>
            <person name="Grabovich M.Y."/>
            <person name="Roberts R.J."/>
        </authorList>
    </citation>
    <scope>NUCLEOTIDE SEQUENCE [LARGE SCALE GENOMIC DNA]</scope>
    <source>
        <strain evidence="1 3">ATCC 49748</strain>
    </source>
</reference>
<dbReference type="AlphaFoldDB" id="A0A8B0SN26"/>
<dbReference type="EMBL" id="JAFMPM010000006">
    <property type="protein sequence ID" value="MBO0612588.1"/>
    <property type="molecule type" value="Genomic_DNA"/>
</dbReference>
<gene>
    <name evidence="2" type="ORF">J1836_006275</name>
    <name evidence="1" type="ORF">J1836_06550</name>
</gene>
<keyword evidence="3" id="KW-1185">Reference proteome</keyword>
<dbReference type="EMBL" id="CP072748">
    <property type="protein sequence ID" value="QTX11940.1"/>
    <property type="molecule type" value="Genomic_DNA"/>
</dbReference>
<evidence type="ECO:0000313" key="2">
    <source>
        <dbReference type="EMBL" id="QTX11940.1"/>
    </source>
</evidence>
<evidence type="ECO:0000313" key="1">
    <source>
        <dbReference type="EMBL" id="MBO0612588.1"/>
    </source>
</evidence>
<proteinExistence type="predicted"/>
<dbReference type="Proteomes" id="UP000664466">
    <property type="component" value="Unassembled WGS sequence"/>
</dbReference>
<accession>A0A8B0SN26</accession>
<dbReference type="RefSeq" id="WP_207250284.1">
    <property type="nucleotide sequence ID" value="NZ_JAFMPM010000006.1"/>
</dbReference>
<reference evidence="2" key="2">
    <citation type="submission" date="2021-04" db="EMBL/GenBank/DDBJ databases">
        <title>Complete Genome and methylome analysis of Thiothrix fructosivorans ATCC 49748.</title>
        <authorList>
            <person name="Fomenkov A."/>
            <person name="Sun L."/>
            <person name="Vincze T."/>
            <person name="Grabovich M.Y."/>
            <person name="Roberts R.J."/>
        </authorList>
    </citation>
    <scope>NUCLEOTIDE SEQUENCE</scope>
    <source>
        <strain evidence="2">ATCC 49748</strain>
    </source>
</reference>
<organism evidence="2">
    <name type="scientific">Thiothrix fructosivorans</name>
    <dbReference type="NCBI Taxonomy" id="111770"/>
    <lineage>
        <taxon>Bacteria</taxon>
        <taxon>Pseudomonadati</taxon>
        <taxon>Pseudomonadota</taxon>
        <taxon>Gammaproteobacteria</taxon>
        <taxon>Thiotrichales</taxon>
        <taxon>Thiotrichaceae</taxon>
        <taxon>Thiothrix</taxon>
    </lineage>
</organism>
<evidence type="ECO:0000313" key="3">
    <source>
        <dbReference type="Proteomes" id="UP000664466"/>
    </source>
</evidence>
<name>A0A8B0SN26_9GAMM</name>